<reference evidence="3" key="1">
    <citation type="journal article" date="2020" name="mSystems">
        <title>Genome- and Community-Level Interaction Insights into Carbon Utilization and Element Cycling Functions of Hydrothermarchaeota in Hydrothermal Sediment.</title>
        <authorList>
            <person name="Zhou Z."/>
            <person name="Liu Y."/>
            <person name="Xu W."/>
            <person name="Pan J."/>
            <person name="Luo Z.H."/>
            <person name="Li M."/>
        </authorList>
    </citation>
    <scope>NUCLEOTIDE SEQUENCE [LARGE SCALE GENOMIC DNA]</scope>
    <source>
        <strain evidence="3">SpSt-413</strain>
    </source>
</reference>
<name>A0A7C4AHH5_9BACT</name>
<sequence>MFAGYALVAAAALLWGLIGPLSKLAFEGGMPPLEVAFWRAMLAWVLYAAHAAKMRRLGVEARDLPWVLGFGVVCVAGLFVSYVLAVREGGAALASVLLYTAPAWVALLSWKFLREQLTRVKLAAVGVTILGVAGVSLGNGLDGSLSLAAILLGLTSGLTYALYYIFGKAFLTRHATPTIFLYALPTGAACMLPFFEFGARPASAWLSCACLAVCSTYGAYSLYYAGLKRIEASRAAVVATLEPVVAAILAYQLFGERFTTLGYAGSALILAAVLLTILAGRR</sequence>
<feature type="transmembrane region" description="Helical" evidence="1">
    <location>
        <begin position="179"/>
        <end position="198"/>
    </location>
</feature>
<feature type="transmembrane region" description="Helical" evidence="1">
    <location>
        <begin position="147"/>
        <end position="167"/>
    </location>
</feature>
<dbReference type="Pfam" id="PF00892">
    <property type="entry name" value="EamA"/>
    <property type="match status" value="2"/>
</dbReference>
<feature type="transmembrane region" description="Helical" evidence="1">
    <location>
        <begin position="122"/>
        <end position="141"/>
    </location>
</feature>
<protein>
    <submittedName>
        <fullName evidence="3">DMT family transporter</fullName>
    </submittedName>
</protein>
<dbReference type="PANTHER" id="PTHR22911">
    <property type="entry name" value="ACYL-MALONYL CONDENSING ENZYME-RELATED"/>
    <property type="match status" value="1"/>
</dbReference>
<dbReference type="EMBL" id="DSRP01000551">
    <property type="protein sequence ID" value="HGG92878.1"/>
    <property type="molecule type" value="Genomic_DNA"/>
</dbReference>
<organism evidence="3">
    <name type="scientific">Fundidesulfovibrio putealis</name>
    <dbReference type="NCBI Taxonomy" id="270496"/>
    <lineage>
        <taxon>Bacteria</taxon>
        <taxon>Pseudomonadati</taxon>
        <taxon>Thermodesulfobacteriota</taxon>
        <taxon>Desulfovibrionia</taxon>
        <taxon>Desulfovibrionales</taxon>
        <taxon>Desulfovibrionaceae</taxon>
        <taxon>Fundidesulfovibrio</taxon>
    </lineage>
</organism>
<dbReference type="PANTHER" id="PTHR22911:SF79">
    <property type="entry name" value="MOBA-LIKE NTP TRANSFERASE DOMAIN-CONTAINING PROTEIN"/>
    <property type="match status" value="1"/>
</dbReference>
<keyword evidence="1" id="KW-0472">Membrane</keyword>
<dbReference type="SUPFAM" id="SSF103481">
    <property type="entry name" value="Multidrug resistance efflux transporter EmrE"/>
    <property type="match status" value="2"/>
</dbReference>
<feature type="transmembrane region" description="Helical" evidence="1">
    <location>
        <begin position="64"/>
        <end position="85"/>
    </location>
</feature>
<comment type="caution">
    <text evidence="3">The sequence shown here is derived from an EMBL/GenBank/DDBJ whole genome shotgun (WGS) entry which is preliminary data.</text>
</comment>
<feature type="transmembrane region" description="Helical" evidence="1">
    <location>
        <begin position="260"/>
        <end position="280"/>
    </location>
</feature>
<keyword evidence="1" id="KW-1133">Transmembrane helix</keyword>
<dbReference type="InterPro" id="IPR037185">
    <property type="entry name" value="EmrE-like"/>
</dbReference>
<keyword evidence="1" id="KW-0812">Transmembrane</keyword>
<feature type="transmembrane region" description="Helical" evidence="1">
    <location>
        <begin position="204"/>
        <end position="223"/>
    </location>
</feature>
<evidence type="ECO:0000313" key="3">
    <source>
        <dbReference type="EMBL" id="HGG92878.1"/>
    </source>
</evidence>
<feature type="domain" description="EamA" evidence="2">
    <location>
        <begin position="4"/>
        <end position="136"/>
    </location>
</feature>
<feature type="transmembrane region" description="Helical" evidence="1">
    <location>
        <begin position="91"/>
        <end position="110"/>
    </location>
</feature>
<gene>
    <name evidence="3" type="ORF">ENR59_07990</name>
</gene>
<dbReference type="InterPro" id="IPR000620">
    <property type="entry name" value="EamA_dom"/>
</dbReference>
<proteinExistence type="predicted"/>
<dbReference type="GO" id="GO:0016020">
    <property type="term" value="C:membrane"/>
    <property type="evidence" value="ECO:0007669"/>
    <property type="project" value="InterPro"/>
</dbReference>
<dbReference type="Gene3D" id="1.10.3730.20">
    <property type="match status" value="2"/>
</dbReference>
<evidence type="ECO:0000256" key="1">
    <source>
        <dbReference type="SAM" id="Phobius"/>
    </source>
</evidence>
<feature type="domain" description="EamA" evidence="2">
    <location>
        <begin position="149"/>
        <end position="277"/>
    </location>
</feature>
<dbReference type="AlphaFoldDB" id="A0A7C4AHH5"/>
<accession>A0A7C4AHH5</accession>
<evidence type="ECO:0000259" key="2">
    <source>
        <dbReference type="Pfam" id="PF00892"/>
    </source>
</evidence>
<feature type="transmembrane region" description="Helical" evidence="1">
    <location>
        <begin position="35"/>
        <end position="52"/>
    </location>
</feature>
<feature type="transmembrane region" description="Helical" evidence="1">
    <location>
        <begin position="235"/>
        <end position="254"/>
    </location>
</feature>